<reference evidence="5" key="2">
    <citation type="submission" date="2025-09" db="UniProtKB">
        <authorList>
            <consortium name="Ensembl"/>
        </authorList>
    </citation>
    <scope>IDENTIFICATION</scope>
</reference>
<proteinExistence type="inferred from homology"/>
<gene>
    <name evidence="5" type="primary">COPS6</name>
</gene>
<evidence type="ECO:0000313" key="5">
    <source>
        <dbReference type="Ensembl" id="ENSCJPP00005000221.1"/>
    </source>
</evidence>
<dbReference type="PANTHER" id="PTHR10540:SF8">
    <property type="entry name" value="COP9 SIGNALOSOME COMPLEX SUBUNIT 6"/>
    <property type="match status" value="1"/>
</dbReference>
<dbReference type="InterPro" id="IPR000555">
    <property type="entry name" value="JAMM/MPN+_dom"/>
</dbReference>
<comment type="similarity">
    <text evidence="1">Belongs to the peptidase M67A family. CSN6 subfamily.</text>
</comment>
<organism evidence="5 6">
    <name type="scientific">Coturnix japonica</name>
    <name type="common">Japanese quail</name>
    <name type="synonym">Coturnix coturnix japonica</name>
    <dbReference type="NCBI Taxonomy" id="93934"/>
    <lineage>
        <taxon>Eukaryota</taxon>
        <taxon>Metazoa</taxon>
        <taxon>Chordata</taxon>
        <taxon>Craniata</taxon>
        <taxon>Vertebrata</taxon>
        <taxon>Euteleostomi</taxon>
        <taxon>Archelosauria</taxon>
        <taxon>Archosauria</taxon>
        <taxon>Dinosauria</taxon>
        <taxon>Saurischia</taxon>
        <taxon>Theropoda</taxon>
        <taxon>Coelurosauria</taxon>
        <taxon>Aves</taxon>
        <taxon>Neognathae</taxon>
        <taxon>Galloanserae</taxon>
        <taxon>Galliformes</taxon>
        <taxon>Phasianidae</taxon>
        <taxon>Perdicinae</taxon>
        <taxon>Coturnix</taxon>
    </lineage>
</organism>
<dbReference type="GeneTree" id="ENSGT00950000183073"/>
<evidence type="ECO:0000259" key="4">
    <source>
        <dbReference type="Pfam" id="PF01398"/>
    </source>
</evidence>
<evidence type="ECO:0000256" key="2">
    <source>
        <dbReference type="ARBA" id="ARBA00014871"/>
    </source>
</evidence>
<name>A0A8C2SLX2_COTJA</name>
<feature type="domain" description="JAB1/MPN/MOV34 metalloenzyme" evidence="4">
    <location>
        <begin position="41"/>
        <end position="110"/>
    </location>
</feature>
<evidence type="ECO:0000256" key="3">
    <source>
        <dbReference type="SAM" id="MobiDB-lite"/>
    </source>
</evidence>
<protein>
    <recommendedName>
        <fullName evidence="2">COP9 signalosome complex subunit 6</fullName>
    </recommendedName>
</protein>
<evidence type="ECO:0000256" key="1">
    <source>
        <dbReference type="ARBA" id="ARBA00010893"/>
    </source>
</evidence>
<feature type="compositionally biased region" description="Gly residues" evidence="3">
    <location>
        <begin position="1"/>
        <end position="12"/>
    </location>
</feature>
<dbReference type="GO" id="GO:0005654">
    <property type="term" value="C:nucleoplasm"/>
    <property type="evidence" value="ECO:0007669"/>
    <property type="project" value="Ensembl"/>
</dbReference>
<dbReference type="Pfam" id="PF01398">
    <property type="entry name" value="JAB"/>
    <property type="match status" value="1"/>
</dbReference>
<dbReference type="GO" id="GO:0000338">
    <property type="term" value="P:protein deneddylation"/>
    <property type="evidence" value="ECO:0007669"/>
    <property type="project" value="Ensembl"/>
</dbReference>
<dbReference type="GO" id="GO:0008180">
    <property type="term" value="C:COP9 signalosome"/>
    <property type="evidence" value="ECO:0007669"/>
    <property type="project" value="Ensembl"/>
</dbReference>
<evidence type="ECO:0000313" key="6">
    <source>
        <dbReference type="Proteomes" id="UP000694412"/>
    </source>
</evidence>
<dbReference type="Proteomes" id="UP000694412">
    <property type="component" value="Unassembled WGS sequence"/>
</dbReference>
<dbReference type="GO" id="GO:0008237">
    <property type="term" value="F:metallopeptidase activity"/>
    <property type="evidence" value="ECO:0007669"/>
    <property type="project" value="InterPro"/>
</dbReference>
<dbReference type="PANTHER" id="PTHR10540">
    <property type="entry name" value="EUKARYOTIC TRANSLATION INITIATION FACTOR 3 SUBUNIT F-RELATED"/>
    <property type="match status" value="1"/>
</dbReference>
<reference evidence="5" key="1">
    <citation type="submission" date="2025-08" db="UniProtKB">
        <authorList>
            <consortium name="Ensembl"/>
        </authorList>
    </citation>
    <scope>IDENTIFICATION</scope>
</reference>
<dbReference type="Gene3D" id="3.40.140.10">
    <property type="entry name" value="Cytidine Deaminase, domain 2"/>
    <property type="match status" value="2"/>
</dbReference>
<dbReference type="Ensembl" id="ENSCJPT00005000441.1">
    <property type="protein sequence ID" value="ENSCJPP00005000221.1"/>
    <property type="gene ID" value="ENSCJPG00005000299.1"/>
</dbReference>
<feature type="region of interest" description="Disordered" evidence="3">
    <location>
        <begin position="1"/>
        <end position="21"/>
    </location>
</feature>
<sequence>MAAAVGGGGGGAAPSAGSNGAGMEVDAAAPPVMAGGVPGSVAVALHPLVILNISDHWIRMRCQEGRPGQVIGALIGRQEGRSIEVMNSFELLAHSVDGHVVIDKEYYLYQGEQCEGGRGKGGGSMGVIVVYGGWVMGVYGPPNPPMFPPKATMLFAELPYTLATEEAERIGVDHVARMTATEGAENSTGAGGKWGWGIKGALGGNGGDKGFEGLKGR</sequence>
<dbReference type="GO" id="GO:0005737">
    <property type="term" value="C:cytoplasm"/>
    <property type="evidence" value="ECO:0007669"/>
    <property type="project" value="Ensembl"/>
</dbReference>
<dbReference type="AlphaFoldDB" id="A0A8C2SLX2"/>
<accession>A0A8C2SLX2</accession>
<keyword evidence="6" id="KW-1185">Reference proteome</keyword>